<evidence type="ECO:0000313" key="1">
    <source>
        <dbReference type="EMBL" id="KAH8010919.1"/>
    </source>
</evidence>
<proteinExistence type="predicted"/>
<protein>
    <submittedName>
        <fullName evidence="1">Uncharacterized protein</fullName>
    </submittedName>
</protein>
<evidence type="ECO:0000313" key="2">
    <source>
        <dbReference type="Proteomes" id="UP000827872"/>
    </source>
</evidence>
<sequence length="211" mass="22805">MFSQAFKRFFISEILMPLNDEVTAVHVKELDQDVLVLRRVSSLSPAPTSGSAESDWRYVVVSGTPEKILEHLLNDLHLEEVQDKETEAIHILLQTSFLGLLIEMLGTNPYGTIIYGDRLACPIPVQPSQELQAGGTHWILPGLSFATITLVGWNPGSAAVPAALGHHTMVSRSFGPVPFLVSLGTLPAVAGHFAASPCNLDPVVNLCSIFP</sequence>
<name>A0ACB8FVC3_9SAUR</name>
<accession>A0ACB8FVC3</accession>
<reference evidence="1" key="1">
    <citation type="submission" date="2021-08" db="EMBL/GenBank/DDBJ databases">
        <title>The first chromosome-level gecko genome reveals the dynamic sex chromosomes of Neotropical dwarf geckos (Sphaerodactylidae: Sphaerodactylus).</title>
        <authorList>
            <person name="Pinto B.J."/>
            <person name="Keating S.E."/>
            <person name="Gamble T."/>
        </authorList>
    </citation>
    <scope>NUCLEOTIDE SEQUENCE</scope>
    <source>
        <strain evidence="1">TG3544</strain>
    </source>
</reference>
<dbReference type="EMBL" id="CM037624">
    <property type="protein sequence ID" value="KAH8010919.1"/>
    <property type="molecule type" value="Genomic_DNA"/>
</dbReference>
<gene>
    <name evidence="1" type="ORF">K3G42_015920</name>
</gene>
<keyword evidence="2" id="KW-1185">Reference proteome</keyword>
<comment type="caution">
    <text evidence="1">The sequence shown here is derived from an EMBL/GenBank/DDBJ whole genome shotgun (WGS) entry which is preliminary data.</text>
</comment>
<organism evidence="1 2">
    <name type="scientific">Sphaerodactylus townsendi</name>
    <dbReference type="NCBI Taxonomy" id="933632"/>
    <lineage>
        <taxon>Eukaryota</taxon>
        <taxon>Metazoa</taxon>
        <taxon>Chordata</taxon>
        <taxon>Craniata</taxon>
        <taxon>Vertebrata</taxon>
        <taxon>Euteleostomi</taxon>
        <taxon>Lepidosauria</taxon>
        <taxon>Squamata</taxon>
        <taxon>Bifurcata</taxon>
        <taxon>Gekkota</taxon>
        <taxon>Sphaerodactylidae</taxon>
        <taxon>Sphaerodactylus</taxon>
    </lineage>
</organism>
<dbReference type="Proteomes" id="UP000827872">
    <property type="component" value="Linkage Group LG11"/>
</dbReference>